<dbReference type="RefSeq" id="WP_188799154.1">
    <property type="nucleotide sequence ID" value="NZ_BMIZ01000001.1"/>
</dbReference>
<dbReference type="CDD" id="cd04301">
    <property type="entry name" value="NAT_SF"/>
    <property type="match status" value="1"/>
</dbReference>
<evidence type="ECO:0000259" key="1">
    <source>
        <dbReference type="PROSITE" id="PS51186"/>
    </source>
</evidence>
<protein>
    <submittedName>
        <fullName evidence="2">GNAT family N-acetyltransferase</fullName>
    </submittedName>
</protein>
<organism evidence="2 3">
    <name type="scientific">Dyella caseinilytica</name>
    <dbReference type="NCBI Taxonomy" id="1849581"/>
    <lineage>
        <taxon>Bacteria</taxon>
        <taxon>Pseudomonadati</taxon>
        <taxon>Pseudomonadota</taxon>
        <taxon>Gammaproteobacteria</taxon>
        <taxon>Lysobacterales</taxon>
        <taxon>Rhodanobacteraceae</taxon>
        <taxon>Dyella</taxon>
    </lineage>
</organism>
<sequence>MFNIDPYAKRIYIRDAQDHDKYSCSNIVRAVLNDKHWQPYENNIGYGGTLNLVAIQNEQVVGFATTLLPPLPSFKPRGMYDVLRPYIGFVGRLPQDKGQSIGMSLVEEVCQRLLEKGAHRNVFLECENGLKTYYERLGFRYIGPEKVASEHNVQVARGLYRRQCLRHDAMSDFLT</sequence>
<keyword evidence="3" id="KW-1185">Reference proteome</keyword>
<evidence type="ECO:0000313" key="2">
    <source>
        <dbReference type="EMBL" id="QRN55588.1"/>
    </source>
</evidence>
<gene>
    <name evidence="2" type="ORF">ISN74_09820</name>
</gene>
<feature type="domain" description="N-acetyltransferase" evidence="1">
    <location>
        <begin position="11"/>
        <end position="160"/>
    </location>
</feature>
<dbReference type="Gene3D" id="3.40.630.30">
    <property type="match status" value="1"/>
</dbReference>
<dbReference type="SUPFAM" id="SSF55729">
    <property type="entry name" value="Acyl-CoA N-acyltransferases (Nat)"/>
    <property type="match status" value="1"/>
</dbReference>
<dbReference type="InterPro" id="IPR000182">
    <property type="entry name" value="GNAT_dom"/>
</dbReference>
<dbReference type="PROSITE" id="PS51186">
    <property type="entry name" value="GNAT"/>
    <property type="match status" value="1"/>
</dbReference>
<name>A0ABX7GZY1_9GAMM</name>
<dbReference type="EMBL" id="CP064030">
    <property type="protein sequence ID" value="QRN55588.1"/>
    <property type="molecule type" value="Genomic_DNA"/>
</dbReference>
<dbReference type="Pfam" id="PF13673">
    <property type="entry name" value="Acetyltransf_10"/>
    <property type="match status" value="1"/>
</dbReference>
<proteinExistence type="predicted"/>
<dbReference type="InterPro" id="IPR016181">
    <property type="entry name" value="Acyl_CoA_acyltransferase"/>
</dbReference>
<dbReference type="Proteomes" id="UP000663181">
    <property type="component" value="Chromosome"/>
</dbReference>
<reference evidence="2 3" key="1">
    <citation type="submission" date="2020-10" db="EMBL/GenBank/DDBJ databases">
        <title>Phylogeny of dyella-like bacteria.</title>
        <authorList>
            <person name="Fu J."/>
        </authorList>
    </citation>
    <scope>NUCLEOTIDE SEQUENCE [LARGE SCALE GENOMIC DNA]</scope>
    <source>
        <strain evidence="2 3">DHOB09</strain>
    </source>
</reference>
<accession>A0ABX7GZY1</accession>
<evidence type="ECO:0000313" key="3">
    <source>
        <dbReference type="Proteomes" id="UP000663181"/>
    </source>
</evidence>